<feature type="transmembrane region" description="Helical" evidence="1">
    <location>
        <begin position="40"/>
        <end position="65"/>
    </location>
</feature>
<dbReference type="Pfam" id="PF04397">
    <property type="entry name" value="LytTR"/>
    <property type="match status" value="1"/>
</dbReference>
<name>A0A644VPQ1_9ZZZZ</name>
<comment type="caution">
    <text evidence="3">The sequence shown here is derived from an EMBL/GenBank/DDBJ whole genome shotgun (WGS) entry which is preliminary data.</text>
</comment>
<feature type="transmembrane region" description="Helical" evidence="1">
    <location>
        <begin position="6"/>
        <end position="28"/>
    </location>
</feature>
<evidence type="ECO:0000256" key="1">
    <source>
        <dbReference type="SAM" id="Phobius"/>
    </source>
</evidence>
<protein>
    <recommendedName>
        <fullName evidence="2">HTH LytTR-type domain-containing protein</fullName>
    </recommendedName>
</protein>
<dbReference type="GO" id="GO:0000156">
    <property type="term" value="F:phosphorelay response regulator activity"/>
    <property type="evidence" value="ECO:0007669"/>
    <property type="project" value="InterPro"/>
</dbReference>
<dbReference type="PANTHER" id="PTHR37299:SF1">
    <property type="entry name" value="STAGE 0 SPORULATION PROTEIN A HOMOLOG"/>
    <property type="match status" value="1"/>
</dbReference>
<dbReference type="AlphaFoldDB" id="A0A644VPQ1"/>
<feature type="domain" description="HTH LytTR-type" evidence="2">
    <location>
        <begin position="113"/>
        <end position="207"/>
    </location>
</feature>
<gene>
    <name evidence="3" type="ORF">SDC9_39484</name>
</gene>
<accession>A0A644VPQ1</accession>
<dbReference type="PROSITE" id="PS50930">
    <property type="entry name" value="HTH_LYTTR"/>
    <property type="match status" value="1"/>
</dbReference>
<evidence type="ECO:0000259" key="2">
    <source>
        <dbReference type="PROSITE" id="PS50930"/>
    </source>
</evidence>
<reference evidence="3" key="1">
    <citation type="submission" date="2019-08" db="EMBL/GenBank/DDBJ databases">
        <authorList>
            <person name="Kucharzyk K."/>
            <person name="Murdoch R.W."/>
            <person name="Higgins S."/>
            <person name="Loffler F."/>
        </authorList>
    </citation>
    <scope>NUCLEOTIDE SEQUENCE</scope>
</reference>
<organism evidence="3">
    <name type="scientific">bioreactor metagenome</name>
    <dbReference type="NCBI Taxonomy" id="1076179"/>
    <lineage>
        <taxon>unclassified sequences</taxon>
        <taxon>metagenomes</taxon>
        <taxon>ecological metagenomes</taxon>
    </lineage>
</organism>
<keyword evidence="1" id="KW-0472">Membrane</keyword>
<dbReference type="PANTHER" id="PTHR37299">
    <property type="entry name" value="TRANSCRIPTIONAL REGULATOR-RELATED"/>
    <property type="match status" value="1"/>
</dbReference>
<dbReference type="SMART" id="SM00850">
    <property type="entry name" value="LytTR"/>
    <property type="match status" value="1"/>
</dbReference>
<keyword evidence="1" id="KW-1133">Transmembrane helix</keyword>
<evidence type="ECO:0000313" key="3">
    <source>
        <dbReference type="EMBL" id="MPL93358.1"/>
    </source>
</evidence>
<keyword evidence="1" id="KW-0812">Transmembrane</keyword>
<dbReference type="Gene3D" id="2.40.50.1020">
    <property type="entry name" value="LytTr DNA-binding domain"/>
    <property type="match status" value="1"/>
</dbReference>
<sequence length="207" mass="24196">MSTSANYLSALLLALATLPGVMFAKFYLNDISFKKRWLGIYHLTCLAMIVLLVEYLSIILTDLYLINTTIDKNADFIFNPFFIWLMAIAFISLEILLENKINLESGEEISRFIEFTSERKKISLEIDTITFIESCDDEVWVRTTSEISYRTKMNISNWELTLDSRFIRIHRSYLVNRAHITKITPTKIWIGNKSLEISRKYRDKVAQ</sequence>
<dbReference type="EMBL" id="VSSQ01000389">
    <property type="protein sequence ID" value="MPL93358.1"/>
    <property type="molecule type" value="Genomic_DNA"/>
</dbReference>
<dbReference type="InterPro" id="IPR007492">
    <property type="entry name" value="LytTR_DNA-bd_dom"/>
</dbReference>
<feature type="transmembrane region" description="Helical" evidence="1">
    <location>
        <begin position="77"/>
        <end position="97"/>
    </location>
</feature>
<proteinExistence type="predicted"/>
<dbReference type="GO" id="GO:0003677">
    <property type="term" value="F:DNA binding"/>
    <property type="evidence" value="ECO:0007669"/>
    <property type="project" value="InterPro"/>
</dbReference>
<dbReference type="InterPro" id="IPR046947">
    <property type="entry name" value="LytR-like"/>
</dbReference>